<name>A3VE35_9RHOB</name>
<dbReference type="InterPro" id="IPR014710">
    <property type="entry name" value="RmlC-like_jellyroll"/>
</dbReference>
<feature type="domain" description="Cupin type-2" evidence="1">
    <location>
        <begin position="37"/>
        <end position="91"/>
    </location>
</feature>
<sequence>MAFPDFIQAFPALDIPFPEDVVSARAIQSDAGLVVFFTFHQDFEIPEHSHKWQWGTLVSGEIEMTIDGEVQTCGPGDTWNLPTGVPHSARIKAGTTAIDVFEEADRYPLRA</sequence>
<dbReference type="EMBL" id="AAMT01000004">
    <property type="protein sequence ID" value="EAQ13774.1"/>
    <property type="molecule type" value="Genomic_DNA"/>
</dbReference>
<proteinExistence type="predicted"/>
<evidence type="ECO:0000259" key="1">
    <source>
        <dbReference type="Pfam" id="PF07883"/>
    </source>
</evidence>
<dbReference type="Gene3D" id="2.60.120.10">
    <property type="entry name" value="Jelly Rolls"/>
    <property type="match status" value="1"/>
</dbReference>
<organism evidence="2 3">
    <name type="scientific">Maritimibacter alkaliphilus HTCC2654</name>
    <dbReference type="NCBI Taxonomy" id="314271"/>
    <lineage>
        <taxon>Bacteria</taxon>
        <taxon>Pseudomonadati</taxon>
        <taxon>Pseudomonadota</taxon>
        <taxon>Alphaproteobacteria</taxon>
        <taxon>Rhodobacterales</taxon>
        <taxon>Roseobacteraceae</taxon>
        <taxon>Maritimibacter</taxon>
    </lineage>
</organism>
<dbReference type="SUPFAM" id="SSF51182">
    <property type="entry name" value="RmlC-like cupins"/>
    <property type="match status" value="1"/>
</dbReference>
<reference evidence="2 3" key="1">
    <citation type="journal article" date="2010" name="J. Bacteriol.">
        <title>Genome sequences of Pelagibaca bermudensis HTCC2601T and Maritimibacter alkaliphilus HTCC2654T, the type strains of two marine Roseobacter genera.</title>
        <authorList>
            <person name="Thrash J.C."/>
            <person name="Cho J.C."/>
            <person name="Ferriera S."/>
            <person name="Johnson J."/>
            <person name="Vergin K.L."/>
            <person name="Giovannoni S.J."/>
        </authorList>
    </citation>
    <scope>NUCLEOTIDE SEQUENCE [LARGE SCALE GENOMIC DNA]</scope>
    <source>
        <strain evidence="2 3">HTCC2654</strain>
    </source>
</reference>
<dbReference type="STRING" id="314271.RB2654_03634"/>
<gene>
    <name evidence="2" type="ORF">RB2654_03634</name>
</gene>
<dbReference type="RefSeq" id="WP_008328803.1">
    <property type="nucleotide sequence ID" value="NZ_CH902578.1"/>
</dbReference>
<dbReference type="HOGENOM" id="CLU_134269_3_0_5"/>
<dbReference type="AlphaFoldDB" id="A3VE35"/>
<evidence type="ECO:0000313" key="2">
    <source>
        <dbReference type="EMBL" id="EAQ13774.1"/>
    </source>
</evidence>
<dbReference type="Pfam" id="PF07883">
    <property type="entry name" value="Cupin_2"/>
    <property type="match status" value="1"/>
</dbReference>
<dbReference type="InterPro" id="IPR011051">
    <property type="entry name" value="RmlC_Cupin_sf"/>
</dbReference>
<evidence type="ECO:0000313" key="3">
    <source>
        <dbReference type="Proteomes" id="UP000002931"/>
    </source>
</evidence>
<accession>A3VE35</accession>
<dbReference type="OrthoDB" id="882143at2"/>
<protein>
    <recommendedName>
        <fullName evidence="1">Cupin type-2 domain-containing protein</fullName>
    </recommendedName>
</protein>
<dbReference type="eggNOG" id="COG1917">
    <property type="taxonomic scope" value="Bacteria"/>
</dbReference>
<dbReference type="Proteomes" id="UP000002931">
    <property type="component" value="Unassembled WGS sequence"/>
</dbReference>
<dbReference type="InterPro" id="IPR013096">
    <property type="entry name" value="Cupin_2"/>
</dbReference>
<keyword evidence="3" id="KW-1185">Reference proteome</keyword>
<comment type="caution">
    <text evidence="2">The sequence shown here is derived from an EMBL/GenBank/DDBJ whole genome shotgun (WGS) entry which is preliminary data.</text>
</comment>